<sequence length="120" mass="13968">MFYASNESKISNNITSLNFKENKYLEKCQPEEFEKVISVKDDKHVVGGITGTLIVRGLSLLDLYRISLVGPMLRSRLQSWNRNNGVLDKEHELLFDESENNNTYVNNMECHIHYHSQLYT</sequence>
<evidence type="ECO:0000313" key="3">
    <source>
        <dbReference type="Proteomes" id="UP000078550"/>
    </source>
</evidence>
<proteinExistence type="predicted"/>
<gene>
    <name evidence="1" type="ORF">POVWA1_088590</name>
    <name evidence="2" type="ORF">POVWA2_097760</name>
</gene>
<organism evidence="2 3">
    <name type="scientific">Plasmodium ovale wallikeri</name>
    <dbReference type="NCBI Taxonomy" id="864142"/>
    <lineage>
        <taxon>Eukaryota</taxon>
        <taxon>Sar</taxon>
        <taxon>Alveolata</taxon>
        <taxon>Apicomplexa</taxon>
        <taxon>Aconoidasida</taxon>
        <taxon>Haemosporida</taxon>
        <taxon>Plasmodiidae</taxon>
        <taxon>Plasmodium</taxon>
        <taxon>Plasmodium (Plasmodium)</taxon>
    </lineage>
</organism>
<evidence type="ECO:0000313" key="1">
    <source>
        <dbReference type="EMBL" id="SBT58557.1"/>
    </source>
</evidence>
<accession>A0A1A9AS38</accession>
<reference evidence="3 4" key="1">
    <citation type="submission" date="2016-05" db="EMBL/GenBank/DDBJ databases">
        <authorList>
            <person name="Naeem Raeece"/>
        </authorList>
    </citation>
    <scope>NUCLEOTIDE SEQUENCE [LARGE SCALE GENOMIC DNA]</scope>
</reference>
<evidence type="ECO:0000313" key="4">
    <source>
        <dbReference type="Proteomes" id="UP000078555"/>
    </source>
</evidence>
<dbReference type="AlphaFoldDB" id="A0A1A9AS38"/>
<keyword evidence="4" id="KW-1185">Reference proteome</keyword>
<dbReference type="Proteomes" id="UP000078555">
    <property type="component" value="Unassembled WGS sequence"/>
</dbReference>
<evidence type="ECO:0000313" key="2">
    <source>
        <dbReference type="EMBL" id="SBT59545.1"/>
    </source>
</evidence>
<dbReference type="EMBL" id="FLRD01001914">
    <property type="protein sequence ID" value="SBT58557.1"/>
    <property type="molecule type" value="Genomic_DNA"/>
</dbReference>
<protein>
    <recommendedName>
        <fullName evidence="5">PIR Superfamily Protein</fullName>
    </recommendedName>
</protein>
<evidence type="ECO:0008006" key="5">
    <source>
        <dbReference type="Google" id="ProtNLM"/>
    </source>
</evidence>
<dbReference type="EMBL" id="FLRE01003484">
    <property type="protein sequence ID" value="SBT59545.1"/>
    <property type="molecule type" value="Genomic_DNA"/>
</dbReference>
<dbReference type="Proteomes" id="UP000078550">
    <property type="component" value="Unassembled WGS sequence"/>
</dbReference>
<name>A0A1A9AS38_PLAOA</name>
<reference evidence="2" key="2">
    <citation type="submission" date="2016-05" db="EMBL/GenBank/DDBJ databases">
        <authorList>
            <person name="Lavstsen T."/>
            <person name="Jespersen J.S."/>
        </authorList>
    </citation>
    <scope>NUCLEOTIDE SEQUENCE [LARGE SCALE GENOMIC DNA]</scope>
</reference>